<organism evidence="1 2">
    <name type="scientific">Antarcticirhabdus aurantiaca</name>
    <dbReference type="NCBI Taxonomy" id="2606717"/>
    <lineage>
        <taxon>Bacteria</taxon>
        <taxon>Pseudomonadati</taxon>
        <taxon>Pseudomonadota</taxon>
        <taxon>Alphaproteobacteria</taxon>
        <taxon>Hyphomicrobiales</taxon>
        <taxon>Aurantimonadaceae</taxon>
        <taxon>Antarcticirhabdus</taxon>
    </lineage>
</organism>
<dbReference type="EMBL" id="CP113520">
    <property type="protein sequence ID" value="WAJ26606.1"/>
    <property type="molecule type" value="Genomic_DNA"/>
</dbReference>
<evidence type="ECO:0000313" key="1">
    <source>
        <dbReference type="EMBL" id="WAJ26606.1"/>
    </source>
</evidence>
<dbReference type="Proteomes" id="UP001163223">
    <property type="component" value="Chromosome"/>
</dbReference>
<evidence type="ECO:0000313" key="2">
    <source>
        <dbReference type="Proteomes" id="UP001163223"/>
    </source>
</evidence>
<keyword evidence="2" id="KW-1185">Reference proteome</keyword>
<protein>
    <submittedName>
        <fullName evidence="1">NUDIX domain-containing protein</fullName>
    </submittedName>
</protein>
<gene>
    <name evidence="1" type="ORF">OXU80_17205</name>
</gene>
<reference evidence="1" key="1">
    <citation type="submission" date="2022-11" db="EMBL/GenBank/DDBJ databases">
        <title>beta-Carotene-producing bacterium, Jeongeuplla avenae sp. nov., alleviates the salt stress of Arabidopsis seedlings.</title>
        <authorList>
            <person name="Jiang L."/>
            <person name="Lee J."/>
        </authorList>
    </citation>
    <scope>NUCLEOTIDE SEQUENCE</scope>
    <source>
        <strain evidence="1">DY_R2A_6</strain>
    </source>
</reference>
<accession>A0ACD4NIJ8</accession>
<proteinExistence type="predicted"/>
<sequence length="152" mass="15665">MTHPQSPPRIVLGVSACLLADGEVLLVERGRPPFAGKLSLPGGRVEFGESLADAIRREVREETGLDVADLGFLRFHEAIDVEAGIHVVIAVFAGHLPAGAQPLAGDDAAAIALHPIAVLDGMQSAGRLTDGLAPIVAEAAARIGDVAEIRGT</sequence>
<name>A0ACD4NIJ8_9HYPH</name>